<dbReference type="InterPro" id="IPR006311">
    <property type="entry name" value="TAT_signal"/>
</dbReference>
<dbReference type="STRING" id="366602.Caul_0314"/>
<dbReference type="PROSITE" id="PS51257">
    <property type="entry name" value="PROKAR_LIPOPROTEIN"/>
    <property type="match status" value="1"/>
</dbReference>
<dbReference type="HOGENOM" id="CLU_039043_0_0_5"/>
<dbReference type="InterPro" id="IPR032466">
    <property type="entry name" value="Metal_Hydrolase"/>
</dbReference>
<evidence type="ECO:0000259" key="2">
    <source>
        <dbReference type="Pfam" id="PF04909"/>
    </source>
</evidence>
<dbReference type="Pfam" id="PF04909">
    <property type="entry name" value="Amidohydro_2"/>
    <property type="match status" value="1"/>
</dbReference>
<accession>B0T4F1</accession>
<dbReference type="KEGG" id="cak:Caul_0314"/>
<sequence length="369" mass="41591" precursor="true">MRLNRRLLLTLAAPLALLACAPPMAQAAPKAGTYSVADFARVRKFDAHVHINVQDAAFLDQAVADNFEVLSINVDYPAFPSIALQSDAAHHFTKVDPKHFHYAATFSMKGFGTDGWAQRTNASLDSEFQQGALAVKVWKNVGMVERDAAGQLIFIDDKGLDPVFDHLAAKGVPLIAHQGEPYNCWLPLDRMTTKNDKTYFSEHPEYHMYLHPEMPRYETLMAKRDAMVANHPHLHFVGAHMASLEWSTDEAAKFLDTHPNAVIETAARMAQIQYQSVRDYAKVRAFFIKYQDRILYGTDLTLNPGDDAQGFKKVAHDYWMSDWTYLATGETQRVDDIDADARGLALPKSVIDKIYYGNARREFLAKRAR</sequence>
<dbReference type="SUPFAM" id="SSF51556">
    <property type="entry name" value="Metallo-dependent hydrolases"/>
    <property type="match status" value="1"/>
</dbReference>
<organism evidence="3">
    <name type="scientific">Caulobacter sp. (strain K31)</name>
    <dbReference type="NCBI Taxonomy" id="366602"/>
    <lineage>
        <taxon>Bacteria</taxon>
        <taxon>Pseudomonadati</taxon>
        <taxon>Pseudomonadota</taxon>
        <taxon>Alphaproteobacteria</taxon>
        <taxon>Caulobacterales</taxon>
        <taxon>Caulobacteraceae</taxon>
        <taxon>Caulobacter</taxon>
    </lineage>
</organism>
<proteinExistence type="predicted"/>
<keyword evidence="1" id="KW-0732">Signal</keyword>
<dbReference type="GO" id="GO:0016787">
    <property type="term" value="F:hydrolase activity"/>
    <property type="evidence" value="ECO:0007669"/>
    <property type="project" value="UniProtKB-KW"/>
</dbReference>
<dbReference type="Gene3D" id="3.20.20.140">
    <property type="entry name" value="Metal-dependent hydrolases"/>
    <property type="match status" value="1"/>
</dbReference>
<name>B0T4F1_CAUSK</name>
<evidence type="ECO:0000256" key="1">
    <source>
        <dbReference type="SAM" id="SignalP"/>
    </source>
</evidence>
<feature type="signal peptide" evidence="1">
    <location>
        <begin position="1"/>
        <end position="27"/>
    </location>
</feature>
<gene>
    <name evidence="3" type="ordered locus">Caul_0314</name>
</gene>
<reference evidence="3" key="1">
    <citation type="submission" date="2008-01" db="EMBL/GenBank/DDBJ databases">
        <title>Complete sequence of chromosome of Caulobacter sp. K31.</title>
        <authorList>
            <consortium name="US DOE Joint Genome Institute"/>
            <person name="Copeland A."/>
            <person name="Lucas S."/>
            <person name="Lapidus A."/>
            <person name="Barry K."/>
            <person name="Glavina del Rio T."/>
            <person name="Dalin E."/>
            <person name="Tice H."/>
            <person name="Pitluck S."/>
            <person name="Bruce D."/>
            <person name="Goodwin L."/>
            <person name="Thompson L.S."/>
            <person name="Brettin T."/>
            <person name="Detter J.C."/>
            <person name="Han C."/>
            <person name="Schmutz J."/>
            <person name="Larimer F."/>
            <person name="Land M."/>
            <person name="Hauser L."/>
            <person name="Kyrpides N."/>
            <person name="Kim E."/>
            <person name="Stephens C."/>
            <person name="Richardson P."/>
        </authorList>
    </citation>
    <scope>NUCLEOTIDE SEQUENCE [LARGE SCALE GENOMIC DNA]</scope>
    <source>
        <strain evidence="3">K31</strain>
    </source>
</reference>
<dbReference type="EMBL" id="CP000927">
    <property type="protein sequence ID" value="ABZ69451.1"/>
    <property type="molecule type" value="Genomic_DNA"/>
</dbReference>
<protein>
    <submittedName>
        <fullName evidence="3">Amidohydrolase 2</fullName>
    </submittedName>
</protein>
<feature type="chain" id="PRO_5002755971" evidence="1">
    <location>
        <begin position="28"/>
        <end position="369"/>
    </location>
</feature>
<feature type="domain" description="Amidohydrolase-related" evidence="2">
    <location>
        <begin position="113"/>
        <end position="361"/>
    </location>
</feature>
<dbReference type="AlphaFoldDB" id="B0T4F1"/>
<dbReference type="InterPro" id="IPR006680">
    <property type="entry name" value="Amidohydro-rel"/>
</dbReference>
<keyword evidence="3" id="KW-0378">Hydrolase</keyword>
<evidence type="ECO:0000313" key="3">
    <source>
        <dbReference type="EMBL" id="ABZ69451.1"/>
    </source>
</evidence>
<dbReference type="PROSITE" id="PS51318">
    <property type="entry name" value="TAT"/>
    <property type="match status" value="1"/>
</dbReference>
<dbReference type="eggNOG" id="COG2159">
    <property type="taxonomic scope" value="Bacteria"/>
</dbReference>